<feature type="transmembrane region" description="Helical" evidence="2">
    <location>
        <begin position="449"/>
        <end position="467"/>
    </location>
</feature>
<dbReference type="BioCyc" id="LACI272621:G1G49-88-MONOMER"/>
<dbReference type="RefSeq" id="WP_003548597.1">
    <property type="nucleotide sequence ID" value="NC_006814.3"/>
</dbReference>
<dbReference type="Proteomes" id="UP000006381">
    <property type="component" value="Chromosome"/>
</dbReference>
<keyword evidence="4" id="KW-0378">Hydrolase</keyword>
<gene>
    <name evidence="4" type="ordered locus">LBA0087</name>
</gene>
<feature type="transmembrane region" description="Helical" evidence="2">
    <location>
        <begin position="21"/>
        <end position="38"/>
    </location>
</feature>
<dbReference type="GO" id="GO:0080120">
    <property type="term" value="P:CAAX-box protein maturation"/>
    <property type="evidence" value="ECO:0007669"/>
    <property type="project" value="UniProtKB-ARBA"/>
</dbReference>
<feature type="transmembrane region" description="Helical" evidence="2">
    <location>
        <begin position="245"/>
        <end position="264"/>
    </location>
</feature>
<reference evidence="4 5" key="1">
    <citation type="journal article" date="2005" name="Proc. Natl. Acad. Sci. U.S.A.">
        <title>Complete genome sequence of the probiotic lactic acid bacterium Lactobacillus acidophilus NCFM.</title>
        <authorList>
            <person name="Altermann E."/>
            <person name="Russell W.M."/>
            <person name="Azcarate-Peril M.A."/>
            <person name="Barrangou R."/>
            <person name="Buck B.L."/>
            <person name="McAuliffe O."/>
            <person name="Souther N."/>
            <person name="Dobson A."/>
            <person name="Duong T."/>
            <person name="Callanan M."/>
            <person name="Lick S."/>
            <person name="Hamrick A."/>
            <person name="Cano R."/>
            <person name="Klaenhammer T.R."/>
        </authorList>
    </citation>
    <scope>NUCLEOTIDE SEQUENCE [LARGE SCALE GENOMIC DNA]</scope>
    <source>
        <strain evidence="5">ATCC 700396 / NCK56 / N2 / NCFM</strain>
    </source>
</reference>
<evidence type="ECO:0000256" key="1">
    <source>
        <dbReference type="ARBA" id="ARBA00009067"/>
    </source>
</evidence>
<feature type="transmembrane region" description="Helical" evidence="2">
    <location>
        <begin position="44"/>
        <end position="62"/>
    </location>
</feature>
<feature type="transmembrane region" description="Helical" evidence="2">
    <location>
        <begin position="124"/>
        <end position="144"/>
    </location>
</feature>
<feature type="transmembrane region" description="Helical" evidence="2">
    <location>
        <begin position="156"/>
        <end position="181"/>
    </location>
</feature>
<dbReference type="STRING" id="272621.LBA0087"/>
<dbReference type="GO" id="GO:0006508">
    <property type="term" value="P:proteolysis"/>
    <property type="evidence" value="ECO:0007669"/>
    <property type="project" value="UniProtKB-KW"/>
</dbReference>
<evidence type="ECO:0000313" key="4">
    <source>
        <dbReference type="EMBL" id="AAV41989.1"/>
    </source>
</evidence>
<name>Q5FMT5_LACAC</name>
<feature type="transmembrane region" description="Helical" evidence="2">
    <location>
        <begin position="96"/>
        <end position="118"/>
    </location>
</feature>
<evidence type="ECO:0000313" key="5">
    <source>
        <dbReference type="Proteomes" id="UP000006381"/>
    </source>
</evidence>
<feature type="transmembrane region" description="Helical" evidence="2">
    <location>
        <begin position="187"/>
        <end position="207"/>
    </location>
</feature>
<dbReference type="AlphaFoldDB" id="Q5FMT5"/>
<keyword evidence="2" id="KW-0812">Transmembrane</keyword>
<evidence type="ECO:0000256" key="2">
    <source>
        <dbReference type="SAM" id="Phobius"/>
    </source>
</evidence>
<dbReference type="GeneID" id="93290798"/>
<keyword evidence="2" id="KW-0472">Membrane</keyword>
<keyword evidence="5" id="KW-1185">Reference proteome</keyword>
<comment type="similarity">
    <text evidence="1">Belongs to the UPF0177 family.</text>
</comment>
<dbReference type="HOGENOM" id="CLU_044196_0_0_9"/>
<feature type="transmembrane region" description="Helical" evidence="2">
    <location>
        <begin position="214"/>
        <end position="233"/>
    </location>
</feature>
<keyword evidence="2" id="KW-1133">Transmembrane helix</keyword>
<accession>Q5FMT5</accession>
<dbReference type="KEGG" id="lac:LBA0087"/>
<dbReference type="PATRIC" id="fig|272621.13.peg.85"/>
<feature type="transmembrane region" description="Helical" evidence="2">
    <location>
        <begin position="360"/>
        <end position="379"/>
    </location>
</feature>
<dbReference type="GO" id="GO:0004175">
    <property type="term" value="F:endopeptidase activity"/>
    <property type="evidence" value="ECO:0007669"/>
    <property type="project" value="UniProtKB-ARBA"/>
</dbReference>
<keyword evidence="4" id="KW-0645">Protease</keyword>
<dbReference type="InterPro" id="IPR003675">
    <property type="entry name" value="Rce1/LyrA-like_dom"/>
</dbReference>
<dbReference type="Pfam" id="PF02517">
    <property type="entry name" value="Rce1-like"/>
    <property type="match status" value="1"/>
</dbReference>
<feature type="transmembrane region" description="Helical" evidence="2">
    <location>
        <begin position="391"/>
        <end position="411"/>
    </location>
</feature>
<protein>
    <submittedName>
        <fullName evidence="4">Putative protease</fullName>
    </submittedName>
</protein>
<proteinExistence type="inferred from homology"/>
<dbReference type="EMBL" id="CP000033">
    <property type="protein sequence ID" value="AAV41989.1"/>
    <property type="molecule type" value="Genomic_DNA"/>
</dbReference>
<dbReference type="eggNOG" id="COG1266">
    <property type="taxonomic scope" value="Bacteria"/>
</dbReference>
<sequence length="485" mass="56332">MVENKWLHARKMEVRMLIIEAIYVFSMFLSLVFYFPLFVIEFKIAIAFTFLVMIGELFEIKFKNEESKDRIDIKEHGLMKPCFFHKEEKRVKAKSWNWNMILNIQLIINILIAGYLLVRENKNLDIQIIFGIILLYIIIARLFIKNQYIEKFNLVLEIICLPILLTYYLNWLVISLVHFLPAIKLEIITIYLVVILLYLLPTSVVAFGKIHNGYLRIAASIYLFLVFLSSINSSLSVNVDFIDNLLKVNVVSGMAFLILTPFLLRQWGFKFRMNVFPRKQENFQLLVLILLVLFAAWLTFFNTYVYIATVPEQLFFNWDLSILAPTQWTVLRSAGAAIFEETERYLILILLLYIARNSRFQIQIAIFFSAVQFGLLHMTHFLDADANVSSIFYEVLYTFGYGCFLAVLYLYSGQIWLSMLSHFTLDLVSYSVGNGGVGFLSLYGNVEGIGAALVLAVNLLVVFLMLWGKRKIVMQNNARILIERI</sequence>
<feature type="domain" description="CAAX prenyl protease 2/Lysostaphin resistance protein A-like" evidence="3">
    <location>
        <begin position="328"/>
        <end position="427"/>
    </location>
</feature>
<dbReference type="OrthoDB" id="2319903at2"/>
<evidence type="ECO:0000259" key="3">
    <source>
        <dbReference type="Pfam" id="PF02517"/>
    </source>
</evidence>
<feature type="transmembrane region" description="Helical" evidence="2">
    <location>
        <begin position="285"/>
        <end position="308"/>
    </location>
</feature>
<organism evidence="5">
    <name type="scientific">Lactobacillus acidophilus (strain ATCC 700396 / NCK56 / N2 / NCFM)</name>
    <dbReference type="NCBI Taxonomy" id="272621"/>
    <lineage>
        <taxon>Bacteria</taxon>
        <taxon>Bacillati</taxon>
        <taxon>Bacillota</taxon>
        <taxon>Bacilli</taxon>
        <taxon>Lactobacillales</taxon>
        <taxon>Lactobacillaceae</taxon>
        <taxon>Lactobacillus</taxon>
    </lineage>
</organism>